<organism evidence="2 3">
    <name type="scientific">Ancylostoma duodenale</name>
    <dbReference type="NCBI Taxonomy" id="51022"/>
    <lineage>
        <taxon>Eukaryota</taxon>
        <taxon>Metazoa</taxon>
        <taxon>Ecdysozoa</taxon>
        <taxon>Nematoda</taxon>
        <taxon>Chromadorea</taxon>
        <taxon>Rhabditida</taxon>
        <taxon>Rhabditina</taxon>
        <taxon>Rhabditomorpha</taxon>
        <taxon>Strongyloidea</taxon>
        <taxon>Ancylostomatidae</taxon>
        <taxon>Ancylostomatinae</taxon>
        <taxon>Ancylostoma</taxon>
    </lineage>
</organism>
<accession>A0A0C2F4M3</accession>
<feature type="compositionally biased region" description="Polar residues" evidence="1">
    <location>
        <begin position="43"/>
        <end position="53"/>
    </location>
</feature>
<dbReference type="EMBL" id="KN785608">
    <property type="protein sequence ID" value="KIH43460.1"/>
    <property type="molecule type" value="Genomic_DNA"/>
</dbReference>
<feature type="non-terminal residue" evidence="2">
    <location>
        <position position="224"/>
    </location>
</feature>
<sequence>SGEVDLNMFDSTSEEKTYIKETEAGLKNILKIDASKDKKSISTAMSEPNSQPRGLQGPQGPKNPVEHTRCVAEFIRNAMGPLGIGSDEKLPLSRNRRLLGERPSNTDGLYWMRACVIRAISNPHPTNDSVAACVRQTPDFIKIGRLRRTSDAGLHLIHMCMKLTSSEEKKKKGKGADMLDMLDEAAARPATGKTRARSQSRGETPTKAARAGSAKRPGSVKKSS</sequence>
<feature type="compositionally biased region" description="Basic and acidic residues" evidence="1">
    <location>
        <begin position="166"/>
        <end position="177"/>
    </location>
</feature>
<feature type="region of interest" description="Disordered" evidence="1">
    <location>
        <begin position="166"/>
        <end position="224"/>
    </location>
</feature>
<protein>
    <submittedName>
        <fullName evidence="2">Uncharacterized protein</fullName>
    </submittedName>
</protein>
<evidence type="ECO:0000313" key="2">
    <source>
        <dbReference type="EMBL" id="KIH43460.1"/>
    </source>
</evidence>
<dbReference type="AlphaFoldDB" id="A0A0C2F4M3"/>
<gene>
    <name evidence="2" type="ORF">ANCDUO_26533</name>
</gene>
<name>A0A0C2F4M3_9BILA</name>
<keyword evidence="3" id="KW-1185">Reference proteome</keyword>
<evidence type="ECO:0000256" key="1">
    <source>
        <dbReference type="SAM" id="MobiDB-lite"/>
    </source>
</evidence>
<feature type="non-terminal residue" evidence="2">
    <location>
        <position position="1"/>
    </location>
</feature>
<reference evidence="2 3" key="1">
    <citation type="submission" date="2013-12" db="EMBL/GenBank/DDBJ databases">
        <title>Draft genome of the parsitic nematode Ancylostoma duodenale.</title>
        <authorList>
            <person name="Mitreva M."/>
        </authorList>
    </citation>
    <scope>NUCLEOTIDE SEQUENCE [LARGE SCALE GENOMIC DNA]</scope>
    <source>
        <strain evidence="2 3">Zhejiang</strain>
    </source>
</reference>
<feature type="region of interest" description="Disordered" evidence="1">
    <location>
        <begin position="37"/>
        <end position="65"/>
    </location>
</feature>
<proteinExistence type="predicted"/>
<dbReference type="Proteomes" id="UP000054047">
    <property type="component" value="Unassembled WGS sequence"/>
</dbReference>
<evidence type="ECO:0000313" key="3">
    <source>
        <dbReference type="Proteomes" id="UP000054047"/>
    </source>
</evidence>